<gene>
    <name evidence="1" type="ORF">OJF2_50830</name>
</gene>
<evidence type="ECO:0000313" key="2">
    <source>
        <dbReference type="Proteomes" id="UP000324233"/>
    </source>
</evidence>
<accession>A0A5B9W8M8</accession>
<dbReference type="Proteomes" id="UP000324233">
    <property type="component" value="Chromosome"/>
</dbReference>
<dbReference type="AlphaFoldDB" id="A0A5B9W8M8"/>
<sequence length="249" mass="25630">MAVLLTLGGVVFNGFEVPESIAMGGEQVLVVHKLPGGARVIDAMGADHRDIAWSGRFRGGNAEARARLLDGYRIGGQQYLLRWSTYRYQVIVQSFEANFQQPFEIPYSIRCTVVSDESAPVLTGIPAIDELIGSDLAAALGLSDSLGVAQVAGAIATVQQAVNSVNSIKDAPTSSATQISSSIAAAQQLVGATITSTAGAVSAAPSIAAGGNPSSMAGSLAAQANGMGQLAQLYNLSSTLTRMGKNMTQ</sequence>
<evidence type="ECO:0000313" key="1">
    <source>
        <dbReference type="EMBL" id="QEH36499.1"/>
    </source>
</evidence>
<dbReference type="KEGG" id="agv:OJF2_50830"/>
<organism evidence="1 2">
    <name type="scientific">Aquisphaera giovannonii</name>
    <dbReference type="NCBI Taxonomy" id="406548"/>
    <lineage>
        <taxon>Bacteria</taxon>
        <taxon>Pseudomonadati</taxon>
        <taxon>Planctomycetota</taxon>
        <taxon>Planctomycetia</taxon>
        <taxon>Isosphaerales</taxon>
        <taxon>Isosphaeraceae</taxon>
        <taxon>Aquisphaera</taxon>
    </lineage>
</organism>
<protein>
    <submittedName>
        <fullName evidence="1">Uncharacterized protein</fullName>
    </submittedName>
</protein>
<dbReference type="EMBL" id="CP042997">
    <property type="protein sequence ID" value="QEH36499.1"/>
    <property type="molecule type" value="Genomic_DNA"/>
</dbReference>
<dbReference type="OrthoDB" id="9800780at2"/>
<dbReference type="RefSeq" id="WP_148596178.1">
    <property type="nucleotide sequence ID" value="NZ_CP042997.1"/>
</dbReference>
<keyword evidence="2" id="KW-1185">Reference proteome</keyword>
<name>A0A5B9W8M8_9BACT</name>
<proteinExistence type="predicted"/>
<reference evidence="1 2" key="1">
    <citation type="submission" date="2019-08" db="EMBL/GenBank/DDBJ databases">
        <title>Deep-cultivation of Planctomycetes and their phenomic and genomic characterization uncovers novel biology.</title>
        <authorList>
            <person name="Wiegand S."/>
            <person name="Jogler M."/>
            <person name="Boedeker C."/>
            <person name="Pinto D."/>
            <person name="Vollmers J."/>
            <person name="Rivas-Marin E."/>
            <person name="Kohn T."/>
            <person name="Peeters S.H."/>
            <person name="Heuer A."/>
            <person name="Rast P."/>
            <person name="Oberbeckmann S."/>
            <person name="Bunk B."/>
            <person name="Jeske O."/>
            <person name="Meyerdierks A."/>
            <person name="Storesund J.E."/>
            <person name="Kallscheuer N."/>
            <person name="Luecker S."/>
            <person name="Lage O.M."/>
            <person name="Pohl T."/>
            <person name="Merkel B.J."/>
            <person name="Hornburger P."/>
            <person name="Mueller R.-W."/>
            <person name="Bruemmer F."/>
            <person name="Labrenz M."/>
            <person name="Spormann A.M."/>
            <person name="Op den Camp H."/>
            <person name="Overmann J."/>
            <person name="Amann R."/>
            <person name="Jetten M.S.M."/>
            <person name="Mascher T."/>
            <person name="Medema M.H."/>
            <person name="Devos D.P."/>
            <person name="Kaster A.-K."/>
            <person name="Ovreas L."/>
            <person name="Rohde M."/>
            <person name="Galperin M.Y."/>
            <person name="Jogler C."/>
        </authorList>
    </citation>
    <scope>NUCLEOTIDE SEQUENCE [LARGE SCALE GENOMIC DNA]</scope>
    <source>
        <strain evidence="1 2">OJF2</strain>
    </source>
</reference>